<dbReference type="GO" id="GO:0016887">
    <property type="term" value="F:ATP hydrolysis activity"/>
    <property type="evidence" value="ECO:0007669"/>
    <property type="project" value="InterPro"/>
</dbReference>
<dbReference type="PROSITE" id="PS50893">
    <property type="entry name" value="ABC_TRANSPORTER_2"/>
    <property type="match status" value="1"/>
</dbReference>
<dbReference type="PANTHER" id="PTHR43335:SF2">
    <property type="entry name" value="ABC TRANSPORTER, ATP-BINDING PROTEIN"/>
    <property type="match status" value="1"/>
</dbReference>
<sequence>MLTLNNISKKYGRTTVLENIHYQFDNGIYGLLAPNGAGKTTLMKLITTLHFPNSGEIIWDGCDITSLGSKYRDQIGYLPQDFGYYPHYTAHKFMKYIAALKGISKHEVSNRVDELLEKVGLSHVKRKKLKKFSGGMIQRIGIAQALLNDPKILILDEPTAGLDPKERVRFRQMLSTLGKDRIVIISTHIVSDVESIAKDIILIKDRTIFKSGKVFDINNELEGKVWQVNVNEEDAHKLEKNHVIINKNISTDHYSLRIVSETIPHNAAILTKPNLEDVFIYYYGEDLLL</sequence>
<protein>
    <submittedName>
        <fullName evidence="6">ABC transporter ATP-binding protein</fullName>
    </submittedName>
</protein>
<evidence type="ECO:0000313" key="6">
    <source>
        <dbReference type="EMBL" id="ERJ12001.1"/>
    </source>
</evidence>
<evidence type="ECO:0000256" key="3">
    <source>
        <dbReference type="ARBA" id="ARBA00022741"/>
    </source>
</evidence>
<reference evidence="6 7" key="1">
    <citation type="journal article" date="2011" name="J. Bacteriol.">
        <title>Genome sequence of Haloplasma contractile, an unusual contractile bacterium from a deep-sea anoxic brine lake.</title>
        <authorList>
            <person name="Antunes A."/>
            <person name="Alam I."/>
            <person name="El Dorry H."/>
            <person name="Siam R."/>
            <person name="Robertson A."/>
            <person name="Bajic V.B."/>
            <person name="Stingl U."/>
        </authorList>
    </citation>
    <scope>NUCLEOTIDE SEQUENCE [LARGE SCALE GENOMIC DNA]</scope>
    <source>
        <strain evidence="6 7">SSD-17B</strain>
    </source>
</reference>
<dbReference type="AlphaFoldDB" id="U2EB41"/>
<dbReference type="SUPFAM" id="SSF52540">
    <property type="entry name" value="P-loop containing nucleoside triphosphate hydrolases"/>
    <property type="match status" value="1"/>
</dbReference>
<dbReference type="eggNOG" id="COG1131">
    <property type="taxonomic scope" value="Bacteria"/>
</dbReference>
<organism evidence="6 7">
    <name type="scientific">Haloplasma contractile SSD-17B</name>
    <dbReference type="NCBI Taxonomy" id="1033810"/>
    <lineage>
        <taxon>Bacteria</taxon>
        <taxon>Bacillati</taxon>
        <taxon>Mycoplasmatota</taxon>
        <taxon>Mollicutes</taxon>
        <taxon>Haloplasmatales</taxon>
        <taxon>Haloplasmataceae</taxon>
        <taxon>Haloplasma</taxon>
    </lineage>
</organism>
<dbReference type="Gene3D" id="3.40.50.300">
    <property type="entry name" value="P-loop containing nucleotide triphosphate hydrolases"/>
    <property type="match status" value="1"/>
</dbReference>
<dbReference type="PANTHER" id="PTHR43335">
    <property type="entry name" value="ABC TRANSPORTER, ATP-BINDING PROTEIN"/>
    <property type="match status" value="1"/>
</dbReference>
<evidence type="ECO:0000256" key="1">
    <source>
        <dbReference type="ARBA" id="ARBA00005417"/>
    </source>
</evidence>
<keyword evidence="3" id="KW-0547">Nucleotide-binding</keyword>
<comment type="similarity">
    <text evidence="1">Belongs to the ABC transporter superfamily.</text>
</comment>
<gene>
    <name evidence="6" type="ORF">HLPCO_001915</name>
</gene>
<comment type="caution">
    <text evidence="6">The sequence shown here is derived from an EMBL/GenBank/DDBJ whole genome shotgun (WGS) entry which is preliminary data.</text>
</comment>
<keyword evidence="7" id="KW-1185">Reference proteome</keyword>
<feature type="domain" description="ABC transporter" evidence="5">
    <location>
        <begin position="2"/>
        <end position="230"/>
    </location>
</feature>
<dbReference type="InterPro" id="IPR027417">
    <property type="entry name" value="P-loop_NTPase"/>
</dbReference>
<dbReference type="CDD" id="cd03264">
    <property type="entry name" value="ABC_drug_resistance_like"/>
    <property type="match status" value="1"/>
</dbReference>
<dbReference type="InParanoid" id="U2EB41"/>
<name>U2EB41_9MOLU</name>
<dbReference type="Proteomes" id="UP000005707">
    <property type="component" value="Unassembled WGS sequence"/>
</dbReference>
<dbReference type="RefSeq" id="WP_008827392.1">
    <property type="nucleotide sequence ID" value="NZ_AFNU02000006.1"/>
</dbReference>
<evidence type="ECO:0000313" key="7">
    <source>
        <dbReference type="Proteomes" id="UP000005707"/>
    </source>
</evidence>
<dbReference type="InterPro" id="IPR003593">
    <property type="entry name" value="AAA+_ATPase"/>
</dbReference>
<keyword evidence="2" id="KW-0813">Transport</keyword>
<dbReference type="OrthoDB" id="9775135at2"/>
<dbReference type="Pfam" id="PF00005">
    <property type="entry name" value="ABC_tran"/>
    <property type="match status" value="1"/>
</dbReference>
<dbReference type="EMBL" id="AFNU02000006">
    <property type="protein sequence ID" value="ERJ12001.1"/>
    <property type="molecule type" value="Genomic_DNA"/>
</dbReference>
<evidence type="ECO:0000259" key="5">
    <source>
        <dbReference type="PROSITE" id="PS50893"/>
    </source>
</evidence>
<accession>U2EB41</accession>
<dbReference type="SMART" id="SM00382">
    <property type="entry name" value="AAA"/>
    <property type="match status" value="1"/>
</dbReference>
<proteinExistence type="inferred from homology"/>
<dbReference type="PROSITE" id="PS00211">
    <property type="entry name" value="ABC_TRANSPORTER_1"/>
    <property type="match status" value="1"/>
</dbReference>
<keyword evidence="4 6" id="KW-0067">ATP-binding</keyword>
<reference evidence="6 7" key="2">
    <citation type="journal article" date="2013" name="PLoS ONE">
        <title>INDIGO - INtegrated Data Warehouse of MIcrobial GenOmes with Examples from the Red Sea Extremophiles.</title>
        <authorList>
            <person name="Alam I."/>
            <person name="Antunes A."/>
            <person name="Kamau A.A."/>
            <person name="Ba Alawi W."/>
            <person name="Kalkatawi M."/>
            <person name="Stingl U."/>
            <person name="Bajic V.B."/>
        </authorList>
    </citation>
    <scope>NUCLEOTIDE SEQUENCE [LARGE SCALE GENOMIC DNA]</scope>
    <source>
        <strain evidence="6 7">SSD-17B</strain>
    </source>
</reference>
<dbReference type="InterPro" id="IPR003439">
    <property type="entry name" value="ABC_transporter-like_ATP-bd"/>
</dbReference>
<dbReference type="InterPro" id="IPR017871">
    <property type="entry name" value="ABC_transporter-like_CS"/>
</dbReference>
<dbReference type="STRING" id="1033810.HLPCO_001915"/>
<dbReference type="GO" id="GO:0005524">
    <property type="term" value="F:ATP binding"/>
    <property type="evidence" value="ECO:0007669"/>
    <property type="project" value="UniProtKB-KW"/>
</dbReference>
<evidence type="ECO:0000256" key="4">
    <source>
        <dbReference type="ARBA" id="ARBA00022840"/>
    </source>
</evidence>
<evidence type="ECO:0000256" key="2">
    <source>
        <dbReference type="ARBA" id="ARBA00022448"/>
    </source>
</evidence>